<evidence type="ECO:0000259" key="2">
    <source>
        <dbReference type="PROSITE" id="PS50097"/>
    </source>
</evidence>
<dbReference type="RefSeq" id="XP_035828993.1">
    <property type="nucleotide sequence ID" value="XM_035973100.1"/>
</dbReference>
<evidence type="ECO:0000313" key="4">
    <source>
        <dbReference type="RefSeq" id="XP_035828993.1"/>
    </source>
</evidence>
<dbReference type="RefSeq" id="XP_035828994.1">
    <property type="nucleotide sequence ID" value="XM_035973101.1"/>
</dbReference>
<evidence type="ECO:0000256" key="1">
    <source>
        <dbReference type="SAM" id="MobiDB-lite"/>
    </source>
</evidence>
<keyword evidence="3" id="KW-1185">Reference proteome</keyword>
<dbReference type="InterPro" id="IPR011333">
    <property type="entry name" value="SKP1/BTB/POZ_sf"/>
</dbReference>
<feature type="region of interest" description="Disordered" evidence="1">
    <location>
        <begin position="1"/>
        <end position="93"/>
    </location>
</feature>
<dbReference type="Pfam" id="PF07707">
    <property type="entry name" value="BACK"/>
    <property type="match status" value="1"/>
</dbReference>
<organism evidence="3 7">
    <name type="scientific">Aplysia californica</name>
    <name type="common">California sea hare</name>
    <dbReference type="NCBI Taxonomy" id="6500"/>
    <lineage>
        <taxon>Eukaryota</taxon>
        <taxon>Metazoa</taxon>
        <taxon>Spiralia</taxon>
        <taxon>Lophotrochozoa</taxon>
        <taxon>Mollusca</taxon>
        <taxon>Gastropoda</taxon>
        <taxon>Heterobranchia</taxon>
        <taxon>Euthyneura</taxon>
        <taxon>Tectipleura</taxon>
        <taxon>Aplysiida</taxon>
        <taxon>Aplysioidea</taxon>
        <taxon>Aplysiidae</taxon>
        <taxon>Aplysia</taxon>
    </lineage>
</organism>
<dbReference type="SUPFAM" id="SSF54695">
    <property type="entry name" value="POZ domain"/>
    <property type="match status" value="1"/>
</dbReference>
<feature type="domain" description="BTB" evidence="2">
    <location>
        <begin position="118"/>
        <end position="188"/>
    </location>
</feature>
<dbReference type="CDD" id="cd18292">
    <property type="entry name" value="BTB_POZ_BTBD17"/>
    <property type="match status" value="1"/>
</dbReference>
<dbReference type="Pfam" id="PF00651">
    <property type="entry name" value="BTB"/>
    <property type="match status" value="1"/>
</dbReference>
<dbReference type="RefSeq" id="XP_035828998.1">
    <property type="nucleotide sequence ID" value="XM_035973105.1"/>
</dbReference>
<evidence type="ECO:0000313" key="5">
    <source>
        <dbReference type="RefSeq" id="XP_035828994.1"/>
    </source>
</evidence>
<dbReference type="SMART" id="SM00225">
    <property type="entry name" value="BTB"/>
    <property type="match status" value="1"/>
</dbReference>
<gene>
    <name evidence="4 5 6 7" type="primary">LOC101850302</name>
</gene>
<protein>
    <submittedName>
        <fullName evidence="4 5">BTB/POZ domain-containing protein 17 isoform X1</fullName>
    </submittedName>
</protein>
<sequence length="498" mass="56717">MDYTMPNYRPAVRPTSARGGPPPRGAAANQELALRRQGGSAVVPLTPPTPRAMHTQAQSGSSSDTEAVLSGRPETMEPGDPGETTPETQVTGTQPRILRDESNFIQNVGQFYNQQDISDVILKIGEEKYYGHKFVLAKSSEVFRTMLYNKNWTQAGLPEIVLEETEECQKYFDTFLRFLYTAEVNISVDSAVGILCLADKYSVESLKNLCTQYMVEHTRSPLVKNALNWYSWSKALHMEELIQQCSRTIAWNAEHLLNSPEWLHMDLEFVSDMLQNRDLVISSEHSLFQALELWLTHEAHVENYVEHAKTLLPLIRFPQMQVPQLYNVENSEVYKNQELQPLLDRLINKAYRFRSLCPQQADIDVSFTEDFYLPRNYIDLSVDTVRMQNTLRFGIQVDVRTYVGPVPSLARDGEWKISYRKTNDTWTLQVYCHESALVNGEARVQAALIISNQDDRVVQLEESEITTCSRGNHLTMSVAVPNQDSCKSMSVLIKPVPK</sequence>
<dbReference type="SMART" id="SM00875">
    <property type="entry name" value="BACK"/>
    <property type="match status" value="1"/>
</dbReference>
<dbReference type="CDD" id="cd18493">
    <property type="entry name" value="BACK_BTBD17"/>
    <property type="match status" value="1"/>
</dbReference>
<dbReference type="RefSeq" id="XP_035828996.1">
    <property type="nucleotide sequence ID" value="XM_035973103.1"/>
</dbReference>
<dbReference type="InterPro" id="IPR051481">
    <property type="entry name" value="BTB-POZ/Galectin-3-binding"/>
</dbReference>
<dbReference type="PROSITE" id="PS50097">
    <property type="entry name" value="BTB"/>
    <property type="match status" value="1"/>
</dbReference>
<dbReference type="PANTHER" id="PTHR24410:SF41">
    <property type="entry name" value="HL07962P"/>
    <property type="match status" value="1"/>
</dbReference>
<feature type="compositionally biased region" description="Polar residues" evidence="1">
    <location>
        <begin position="55"/>
        <end position="65"/>
    </location>
</feature>
<evidence type="ECO:0000313" key="3">
    <source>
        <dbReference type="Proteomes" id="UP000694888"/>
    </source>
</evidence>
<dbReference type="Gene3D" id="3.30.710.10">
    <property type="entry name" value="Potassium Channel Kv1.1, Chain A"/>
    <property type="match status" value="1"/>
</dbReference>
<dbReference type="PANTHER" id="PTHR24410">
    <property type="entry name" value="HL07962P-RELATED"/>
    <property type="match status" value="1"/>
</dbReference>
<reference evidence="4 5" key="1">
    <citation type="submission" date="2025-05" db="UniProtKB">
        <authorList>
            <consortium name="RefSeq"/>
        </authorList>
    </citation>
    <scope>IDENTIFICATION</scope>
</reference>
<dbReference type="InterPro" id="IPR000210">
    <property type="entry name" value="BTB/POZ_dom"/>
</dbReference>
<evidence type="ECO:0000313" key="7">
    <source>
        <dbReference type="RefSeq" id="XP_035828998.1"/>
    </source>
</evidence>
<dbReference type="InterPro" id="IPR011705">
    <property type="entry name" value="BACK"/>
</dbReference>
<accession>A0ABM1W2V5</accession>
<dbReference type="GeneID" id="101850302"/>
<proteinExistence type="predicted"/>
<name>A0ABM1W2V5_APLCA</name>
<evidence type="ECO:0000313" key="6">
    <source>
        <dbReference type="RefSeq" id="XP_035828996.1"/>
    </source>
</evidence>
<dbReference type="Proteomes" id="UP000694888">
    <property type="component" value="Unplaced"/>
</dbReference>
<dbReference type="Gene3D" id="1.25.40.420">
    <property type="match status" value="1"/>
</dbReference>